<dbReference type="PANTHER" id="PTHR46667:SF6">
    <property type="entry name" value="OS01G0185100 PROTEIN"/>
    <property type="match status" value="1"/>
</dbReference>
<evidence type="ECO:0000313" key="2">
    <source>
        <dbReference type="Proteomes" id="UP001162972"/>
    </source>
</evidence>
<dbReference type="Proteomes" id="UP001162972">
    <property type="component" value="Chromosome 8"/>
</dbReference>
<accession>A0AAD6KW34</accession>
<protein>
    <submittedName>
        <fullName evidence="1">Uncharacterized protein</fullName>
    </submittedName>
</protein>
<proteinExistence type="predicted"/>
<name>A0AAD6KW34_9ROSI</name>
<dbReference type="AlphaFoldDB" id="A0AAD6KW34"/>
<evidence type="ECO:0000313" key="1">
    <source>
        <dbReference type="EMBL" id="KAJ6430005.1"/>
    </source>
</evidence>
<keyword evidence="2" id="KW-1185">Reference proteome</keyword>
<sequence>MESQKEISKAIQNDVNAASENLTQIGSDLWQLQCLVSGLDGKIGSLEEKQDIANMGVMYLCNFVGGKNAKMPKALEHIVKLSCHHYPEVEDQFKPSGRTRASLTYSEVPSLTGLKELADDVSQTFGEPAADAIPQDGTDNLEDQLRTPHIDKPRALLRQNNQLFVTKSKSTTTPLIR</sequence>
<comment type="caution">
    <text evidence="1">The sequence shown here is derived from an EMBL/GenBank/DDBJ whole genome shotgun (WGS) entry which is preliminary data.</text>
</comment>
<dbReference type="EMBL" id="JAPFFJ010000004">
    <property type="protein sequence ID" value="KAJ6430005.1"/>
    <property type="molecule type" value="Genomic_DNA"/>
</dbReference>
<organism evidence="1 2">
    <name type="scientific">Salix udensis</name>
    <dbReference type="NCBI Taxonomy" id="889485"/>
    <lineage>
        <taxon>Eukaryota</taxon>
        <taxon>Viridiplantae</taxon>
        <taxon>Streptophyta</taxon>
        <taxon>Embryophyta</taxon>
        <taxon>Tracheophyta</taxon>
        <taxon>Spermatophyta</taxon>
        <taxon>Magnoliopsida</taxon>
        <taxon>eudicotyledons</taxon>
        <taxon>Gunneridae</taxon>
        <taxon>Pentapetalae</taxon>
        <taxon>rosids</taxon>
        <taxon>fabids</taxon>
        <taxon>Malpighiales</taxon>
        <taxon>Salicaceae</taxon>
        <taxon>Saliceae</taxon>
        <taxon>Salix</taxon>
    </lineage>
</organism>
<reference evidence="1 2" key="1">
    <citation type="journal article" date="2023" name="Int. J. Mol. Sci.">
        <title>De Novo Assembly and Annotation of 11 Diverse Shrub Willow (Salix) Genomes Reveals Novel Gene Organization in Sex-Linked Regions.</title>
        <authorList>
            <person name="Hyden B."/>
            <person name="Feng K."/>
            <person name="Yates T.B."/>
            <person name="Jawdy S."/>
            <person name="Cereghino C."/>
            <person name="Smart L.B."/>
            <person name="Muchero W."/>
        </authorList>
    </citation>
    <scope>NUCLEOTIDE SEQUENCE [LARGE SCALE GENOMIC DNA]</scope>
    <source>
        <tissue evidence="1">Shoot tip</tissue>
    </source>
</reference>
<dbReference type="PANTHER" id="PTHR46667">
    <property type="entry name" value="OS05G0182700 PROTEIN"/>
    <property type="match status" value="1"/>
</dbReference>
<gene>
    <name evidence="1" type="ORF">OIU84_021423</name>
</gene>